<evidence type="ECO:0000313" key="2">
    <source>
        <dbReference type="EMBL" id="OIP86754.1"/>
    </source>
</evidence>
<dbReference type="AlphaFoldDB" id="A0A1J5HY66"/>
<dbReference type="EMBL" id="MNZO01000042">
    <property type="protein sequence ID" value="OIP86754.1"/>
    <property type="molecule type" value="Genomic_DNA"/>
</dbReference>
<comment type="caution">
    <text evidence="2">The sequence shown here is derived from an EMBL/GenBank/DDBJ whole genome shotgun (WGS) entry which is preliminary data.</text>
</comment>
<evidence type="ECO:0000256" key="1">
    <source>
        <dbReference type="SAM" id="Phobius"/>
    </source>
</evidence>
<accession>A0A1J5HY66</accession>
<reference evidence="2 3" key="1">
    <citation type="journal article" date="2016" name="Environ. Microbiol.">
        <title>Genomic resolution of a cold subsurface aquifer community provides metabolic insights for novel microbes adapted to high CO concentrations.</title>
        <authorList>
            <person name="Probst A.J."/>
            <person name="Castelle C.J."/>
            <person name="Singh A."/>
            <person name="Brown C.T."/>
            <person name="Anantharaman K."/>
            <person name="Sharon I."/>
            <person name="Hug L.A."/>
            <person name="Burstein D."/>
            <person name="Emerson J.B."/>
            <person name="Thomas B.C."/>
            <person name="Banfield J.F."/>
        </authorList>
    </citation>
    <scope>NUCLEOTIDE SEQUENCE [LARGE SCALE GENOMIC DNA]</scope>
    <source>
        <strain evidence="2">CG2_30_35_20</strain>
    </source>
</reference>
<feature type="transmembrane region" description="Helical" evidence="1">
    <location>
        <begin position="77"/>
        <end position="97"/>
    </location>
</feature>
<keyword evidence="1" id="KW-1133">Transmembrane helix</keyword>
<keyword evidence="1" id="KW-0472">Membrane</keyword>
<dbReference type="STRING" id="1805376.AUK05_02890"/>
<gene>
    <name evidence="2" type="ORF">AUK05_02890</name>
</gene>
<protein>
    <submittedName>
        <fullName evidence="2">Uncharacterized protein</fullName>
    </submittedName>
</protein>
<evidence type="ECO:0000313" key="3">
    <source>
        <dbReference type="Proteomes" id="UP000182344"/>
    </source>
</evidence>
<organism evidence="2 3">
    <name type="scientific">Candidatus Shapirobacteria bacterium CG2_30_35_20</name>
    <dbReference type="NCBI Taxonomy" id="1805376"/>
    <lineage>
        <taxon>Bacteria</taxon>
        <taxon>Candidatus Shapironibacteriota</taxon>
    </lineage>
</organism>
<proteinExistence type="predicted"/>
<keyword evidence="1" id="KW-0812">Transmembrane</keyword>
<dbReference type="Proteomes" id="UP000182344">
    <property type="component" value="Unassembled WGS sequence"/>
</dbReference>
<sequence>MSNNKLINKIKSGEVKMRPRWEFTLKKWSKIGAWLGMVGLVVVGITGITYFLEIYRFEELNEFGDLGWQIFYEDFPYLWGVTAIVCLILGCLVLINIGQNYKKSWQKNLVSMLGIIIILTIAALFLTH</sequence>
<feature type="transmembrane region" description="Helical" evidence="1">
    <location>
        <begin position="33"/>
        <end position="57"/>
    </location>
</feature>
<feature type="transmembrane region" description="Helical" evidence="1">
    <location>
        <begin position="109"/>
        <end position="127"/>
    </location>
</feature>
<name>A0A1J5HY66_9BACT</name>